<reference evidence="1" key="1">
    <citation type="submission" date="2014-11" db="EMBL/GenBank/DDBJ databases">
        <authorList>
            <person name="Amaro Gonzalez C."/>
        </authorList>
    </citation>
    <scope>NUCLEOTIDE SEQUENCE</scope>
</reference>
<dbReference type="EMBL" id="GBXM01081895">
    <property type="protein sequence ID" value="JAH26682.1"/>
    <property type="molecule type" value="Transcribed_RNA"/>
</dbReference>
<proteinExistence type="predicted"/>
<accession>A0A0E9RD01</accession>
<reference evidence="1" key="2">
    <citation type="journal article" date="2015" name="Fish Shellfish Immunol.">
        <title>Early steps in the European eel (Anguilla anguilla)-Vibrio vulnificus interaction in the gills: Role of the RtxA13 toxin.</title>
        <authorList>
            <person name="Callol A."/>
            <person name="Pajuelo D."/>
            <person name="Ebbesson L."/>
            <person name="Teles M."/>
            <person name="MacKenzie S."/>
            <person name="Amaro C."/>
        </authorList>
    </citation>
    <scope>NUCLEOTIDE SEQUENCE</scope>
</reference>
<sequence>MSDRVNNWTKLKKTRHELTEKQIQPLQSLV</sequence>
<protein>
    <submittedName>
        <fullName evidence="1">Uncharacterized protein</fullName>
    </submittedName>
</protein>
<dbReference type="AlphaFoldDB" id="A0A0E9RD01"/>
<name>A0A0E9RD01_ANGAN</name>
<evidence type="ECO:0000313" key="1">
    <source>
        <dbReference type="EMBL" id="JAH26682.1"/>
    </source>
</evidence>
<organism evidence="1">
    <name type="scientific">Anguilla anguilla</name>
    <name type="common">European freshwater eel</name>
    <name type="synonym">Muraena anguilla</name>
    <dbReference type="NCBI Taxonomy" id="7936"/>
    <lineage>
        <taxon>Eukaryota</taxon>
        <taxon>Metazoa</taxon>
        <taxon>Chordata</taxon>
        <taxon>Craniata</taxon>
        <taxon>Vertebrata</taxon>
        <taxon>Euteleostomi</taxon>
        <taxon>Actinopterygii</taxon>
        <taxon>Neopterygii</taxon>
        <taxon>Teleostei</taxon>
        <taxon>Anguilliformes</taxon>
        <taxon>Anguillidae</taxon>
        <taxon>Anguilla</taxon>
    </lineage>
</organism>